<dbReference type="AlphaFoldDB" id="A0A2G8R739"/>
<dbReference type="CDD" id="cd00038">
    <property type="entry name" value="CAP_ED"/>
    <property type="match status" value="1"/>
</dbReference>
<evidence type="ECO:0000259" key="4">
    <source>
        <dbReference type="PROSITE" id="PS50042"/>
    </source>
</evidence>
<dbReference type="InterPro" id="IPR050397">
    <property type="entry name" value="Env_Response_Regulators"/>
</dbReference>
<dbReference type="SUPFAM" id="SSF46785">
    <property type="entry name" value="Winged helix' DNA-binding domain"/>
    <property type="match status" value="1"/>
</dbReference>
<dbReference type="EMBL" id="AWWI01000167">
    <property type="protein sequence ID" value="PIL17375.1"/>
    <property type="molecule type" value="Genomic_DNA"/>
</dbReference>
<protein>
    <recommendedName>
        <fullName evidence="8">Crp/Fnr family transcriptional regulator</fullName>
    </recommendedName>
</protein>
<dbReference type="PANTHER" id="PTHR24567:SF26">
    <property type="entry name" value="REGULATORY PROTEIN YEIL"/>
    <property type="match status" value="1"/>
</dbReference>
<organism evidence="6 7">
    <name type="scientific">Puniceibacterium antarcticum</name>
    <dbReference type="NCBI Taxonomy" id="1206336"/>
    <lineage>
        <taxon>Bacteria</taxon>
        <taxon>Pseudomonadati</taxon>
        <taxon>Pseudomonadota</taxon>
        <taxon>Alphaproteobacteria</taxon>
        <taxon>Rhodobacterales</taxon>
        <taxon>Paracoccaceae</taxon>
        <taxon>Puniceibacterium</taxon>
    </lineage>
</organism>
<dbReference type="InterPro" id="IPR036388">
    <property type="entry name" value="WH-like_DNA-bd_sf"/>
</dbReference>
<dbReference type="Pfam" id="PF13545">
    <property type="entry name" value="HTH_Crp_2"/>
    <property type="match status" value="1"/>
</dbReference>
<evidence type="ECO:0000256" key="2">
    <source>
        <dbReference type="ARBA" id="ARBA00023125"/>
    </source>
</evidence>
<dbReference type="Gene3D" id="2.60.120.10">
    <property type="entry name" value="Jelly Rolls"/>
    <property type="match status" value="1"/>
</dbReference>
<dbReference type="InterPro" id="IPR036390">
    <property type="entry name" value="WH_DNA-bd_sf"/>
</dbReference>
<dbReference type="Proteomes" id="UP000231259">
    <property type="component" value="Unassembled WGS sequence"/>
</dbReference>
<dbReference type="SMART" id="SM00419">
    <property type="entry name" value="HTH_CRP"/>
    <property type="match status" value="1"/>
</dbReference>
<feature type="domain" description="HTH crp-type" evidence="5">
    <location>
        <begin position="139"/>
        <end position="203"/>
    </location>
</feature>
<evidence type="ECO:0000313" key="6">
    <source>
        <dbReference type="EMBL" id="PIL17375.1"/>
    </source>
</evidence>
<reference evidence="6 7" key="1">
    <citation type="submission" date="2013-09" db="EMBL/GenBank/DDBJ databases">
        <title>Genome sequencing of Phaeobacter antarcticus sp. nov. SM1211.</title>
        <authorList>
            <person name="Zhang X.-Y."/>
            <person name="Liu C."/>
            <person name="Chen X.-L."/>
            <person name="Xie B.-B."/>
            <person name="Qin Q.-L."/>
            <person name="Rong J.-C."/>
            <person name="Zhang Y.-Z."/>
        </authorList>
    </citation>
    <scope>NUCLEOTIDE SEQUENCE [LARGE SCALE GENOMIC DNA]</scope>
    <source>
        <strain evidence="6 7">SM1211</strain>
    </source>
</reference>
<dbReference type="GO" id="GO:0005829">
    <property type="term" value="C:cytosol"/>
    <property type="evidence" value="ECO:0007669"/>
    <property type="project" value="TreeGrafter"/>
</dbReference>
<dbReference type="Gene3D" id="1.10.10.10">
    <property type="entry name" value="Winged helix-like DNA-binding domain superfamily/Winged helix DNA-binding domain"/>
    <property type="match status" value="1"/>
</dbReference>
<comment type="caution">
    <text evidence="6">The sequence shown here is derived from an EMBL/GenBank/DDBJ whole genome shotgun (WGS) entry which is preliminary data.</text>
</comment>
<dbReference type="SUPFAM" id="SSF51206">
    <property type="entry name" value="cAMP-binding domain-like"/>
    <property type="match status" value="1"/>
</dbReference>
<dbReference type="InterPro" id="IPR000595">
    <property type="entry name" value="cNMP-bd_dom"/>
</dbReference>
<dbReference type="GO" id="GO:0003700">
    <property type="term" value="F:DNA-binding transcription factor activity"/>
    <property type="evidence" value="ECO:0007669"/>
    <property type="project" value="TreeGrafter"/>
</dbReference>
<evidence type="ECO:0000313" key="7">
    <source>
        <dbReference type="Proteomes" id="UP000231259"/>
    </source>
</evidence>
<dbReference type="InterPro" id="IPR012318">
    <property type="entry name" value="HTH_CRP"/>
</dbReference>
<dbReference type="SMART" id="SM00100">
    <property type="entry name" value="cNMP"/>
    <property type="match status" value="1"/>
</dbReference>
<keyword evidence="7" id="KW-1185">Reference proteome</keyword>
<dbReference type="Pfam" id="PF00027">
    <property type="entry name" value="cNMP_binding"/>
    <property type="match status" value="1"/>
</dbReference>
<dbReference type="InterPro" id="IPR018490">
    <property type="entry name" value="cNMP-bd_dom_sf"/>
</dbReference>
<proteinExistence type="predicted"/>
<dbReference type="GO" id="GO:0003677">
    <property type="term" value="F:DNA binding"/>
    <property type="evidence" value="ECO:0007669"/>
    <property type="project" value="UniProtKB-KW"/>
</dbReference>
<dbReference type="PANTHER" id="PTHR24567">
    <property type="entry name" value="CRP FAMILY TRANSCRIPTIONAL REGULATORY PROTEIN"/>
    <property type="match status" value="1"/>
</dbReference>
<gene>
    <name evidence="6" type="ORF">P775_24545</name>
</gene>
<dbReference type="PROSITE" id="PS51063">
    <property type="entry name" value="HTH_CRP_2"/>
    <property type="match status" value="1"/>
</dbReference>
<evidence type="ECO:0000259" key="5">
    <source>
        <dbReference type="PROSITE" id="PS51063"/>
    </source>
</evidence>
<accession>A0A2G8R739</accession>
<keyword evidence="1" id="KW-0805">Transcription regulation</keyword>
<keyword evidence="3" id="KW-0804">Transcription</keyword>
<feature type="domain" description="Cyclic nucleotide-binding" evidence="4">
    <location>
        <begin position="6"/>
        <end position="92"/>
    </location>
</feature>
<dbReference type="InterPro" id="IPR014710">
    <property type="entry name" value="RmlC-like_jellyroll"/>
</dbReference>
<name>A0A2G8R739_9RHOB</name>
<keyword evidence="2" id="KW-0238">DNA-binding</keyword>
<evidence type="ECO:0008006" key="8">
    <source>
        <dbReference type="Google" id="ProtNLM"/>
    </source>
</evidence>
<evidence type="ECO:0000256" key="3">
    <source>
        <dbReference type="ARBA" id="ARBA00023163"/>
    </source>
</evidence>
<sequence length="213" mass="23499">MKNCFLLEDLSPEEKSALLDDCTVQTHTQATEILTQGEKPPGFFIIASGSVEIAYLTEDGQRAIITHLSPGEALGEPEAVGDVPCVSSAVARPKTVTLLCPINKVKTLMKCELFVRNVLRAYVMRLHRDNQFKAIDQFQPVEQRISSYLWHLSEADNVVRISQSYLANVAGCSRQTVNKALGRLRDDGVIAIRKEEIEILNPAGLGSQFTRGS</sequence>
<dbReference type="PROSITE" id="PS50042">
    <property type="entry name" value="CNMP_BINDING_3"/>
    <property type="match status" value="1"/>
</dbReference>
<evidence type="ECO:0000256" key="1">
    <source>
        <dbReference type="ARBA" id="ARBA00023015"/>
    </source>
</evidence>